<gene>
    <name evidence="2" type="ORF">NHX12_023977</name>
</gene>
<proteinExistence type="predicted"/>
<dbReference type="OrthoDB" id="2157380at2759"/>
<accession>A0A9Q0EM24</accession>
<dbReference type="PANTHER" id="PTHR21439">
    <property type="entry name" value="OXIDORED-NITRO DOMAIN-CONTAINING PROTEIN"/>
    <property type="match status" value="1"/>
</dbReference>
<sequence>MHVRVSLFLRDKVQNPNGRFVVSRGGLVPHGGREVKRVHFPSGGSYSGQAREGSFSLHGDRVTRLGTNMYCESQPEDTHATGRRTDDAPTPRPNPLASEELNLLARLIGALEVLERPGGDAGPRVDLFSDARARSELARIAEEFQDQDRPTEEPCISGRSTAGDDLLALMDTTSNV</sequence>
<evidence type="ECO:0000313" key="3">
    <source>
        <dbReference type="Proteomes" id="UP001148018"/>
    </source>
</evidence>
<reference evidence="2" key="1">
    <citation type="submission" date="2022-07" db="EMBL/GenBank/DDBJ databases">
        <title>Chromosome-level genome of Muraenolepis orangiensis.</title>
        <authorList>
            <person name="Kim J."/>
        </authorList>
    </citation>
    <scope>NUCLEOTIDE SEQUENCE</scope>
    <source>
        <strain evidence="2">KU_S4_2022</strain>
        <tissue evidence="2">Muscle</tissue>
    </source>
</reference>
<protein>
    <submittedName>
        <fullName evidence="2">Uncharacterized protein</fullName>
    </submittedName>
</protein>
<evidence type="ECO:0000313" key="2">
    <source>
        <dbReference type="EMBL" id="KAJ3609456.1"/>
    </source>
</evidence>
<dbReference type="AlphaFoldDB" id="A0A9Q0EM24"/>
<name>A0A9Q0EM24_9TELE</name>
<organism evidence="2 3">
    <name type="scientific">Muraenolepis orangiensis</name>
    <name type="common">Patagonian moray cod</name>
    <dbReference type="NCBI Taxonomy" id="630683"/>
    <lineage>
        <taxon>Eukaryota</taxon>
        <taxon>Metazoa</taxon>
        <taxon>Chordata</taxon>
        <taxon>Craniata</taxon>
        <taxon>Vertebrata</taxon>
        <taxon>Euteleostomi</taxon>
        <taxon>Actinopterygii</taxon>
        <taxon>Neopterygii</taxon>
        <taxon>Teleostei</taxon>
        <taxon>Neoteleostei</taxon>
        <taxon>Acanthomorphata</taxon>
        <taxon>Zeiogadaria</taxon>
        <taxon>Gadariae</taxon>
        <taxon>Gadiformes</taxon>
        <taxon>Muraenolepidoidei</taxon>
        <taxon>Muraenolepididae</taxon>
        <taxon>Muraenolepis</taxon>
    </lineage>
</organism>
<comment type="caution">
    <text evidence="2">The sequence shown here is derived from an EMBL/GenBank/DDBJ whole genome shotgun (WGS) entry which is preliminary data.</text>
</comment>
<dbReference type="GO" id="GO:0005737">
    <property type="term" value="C:cytoplasm"/>
    <property type="evidence" value="ECO:0007669"/>
    <property type="project" value="TreeGrafter"/>
</dbReference>
<dbReference type="PANTHER" id="PTHR21439:SF0">
    <property type="entry name" value="PROTEIN OSCP1"/>
    <property type="match status" value="1"/>
</dbReference>
<keyword evidence="3" id="KW-1185">Reference proteome</keyword>
<dbReference type="GO" id="GO:0005886">
    <property type="term" value="C:plasma membrane"/>
    <property type="evidence" value="ECO:0007669"/>
    <property type="project" value="TreeGrafter"/>
</dbReference>
<feature type="region of interest" description="Disordered" evidence="1">
    <location>
        <begin position="72"/>
        <end position="95"/>
    </location>
</feature>
<feature type="region of interest" description="Disordered" evidence="1">
    <location>
        <begin position="145"/>
        <end position="164"/>
    </location>
</feature>
<dbReference type="InterPro" id="IPR019332">
    <property type="entry name" value="OSCP1"/>
</dbReference>
<dbReference type="EMBL" id="JANIIK010000039">
    <property type="protein sequence ID" value="KAJ3609456.1"/>
    <property type="molecule type" value="Genomic_DNA"/>
</dbReference>
<evidence type="ECO:0000256" key="1">
    <source>
        <dbReference type="SAM" id="MobiDB-lite"/>
    </source>
</evidence>
<feature type="compositionally biased region" description="Basic and acidic residues" evidence="1">
    <location>
        <begin position="76"/>
        <end position="89"/>
    </location>
</feature>
<dbReference type="Proteomes" id="UP001148018">
    <property type="component" value="Unassembled WGS sequence"/>
</dbReference>